<sequence>MSTTTGEDDVKPSEDRNDDVFVEQEDGFADDDLLSPGDNTISFDNTSLPNSRSFLEREDFESELGGVDAFDETFATIAQQEIIEVIADGDRVGRPIIVIYAYRLPSSKGFDHAQLLKFLQYHLDKVVDMDYTIVYFHYGLRSHNKPPVKWLFQAYKILDRRYKKNLKALYVVHPTRFIRILWGFFKPFISAKFEDKFHYVMKIDDLEQALSVARLSLPDVIRQHDITLNAPVPGSNGIRPQTPPTPPRPTTQFGVSLGFILAHNPDSDVPPIVVELIEFLENQALDVEGIFRKSANIGSIKRLQERINKGKIFILEKIKNSGFLGGEKIDFVSDDEYKDNKEVASMHASVLLKTFLRSLGEPVTTNALYPDLVALADVPKPGKTEAIKLIVQKLPRENYQLLKTVIKFLTKVADHSKINLMSANNLSVVFGPNLTWPTDQQVPVSQVRDFGHF</sequence>
<dbReference type="Pfam" id="PF00620">
    <property type="entry name" value="RhoGAP"/>
    <property type="match status" value="1"/>
</dbReference>
<feature type="domain" description="CRAL-TRIO" evidence="2">
    <location>
        <begin position="73"/>
        <end position="219"/>
    </location>
</feature>
<dbReference type="OrthoDB" id="19923at2759"/>
<dbReference type="PROSITE" id="PS50191">
    <property type="entry name" value="CRAL_TRIO"/>
    <property type="match status" value="1"/>
</dbReference>
<dbReference type="InterPro" id="IPR036865">
    <property type="entry name" value="CRAL-TRIO_dom_sf"/>
</dbReference>
<comment type="caution">
    <text evidence="4">The sequence shown here is derived from an EMBL/GenBank/DDBJ whole genome shotgun (WGS) entry which is preliminary data.</text>
</comment>
<feature type="compositionally biased region" description="Basic and acidic residues" evidence="1">
    <location>
        <begin position="8"/>
        <end position="19"/>
    </location>
</feature>
<feature type="domain" description="Rho-GAP" evidence="3">
    <location>
        <begin position="255"/>
        <end position="453"/>
    </location>
</feature>
<dbReference type="EMBL" id="LIAE01010006">
    <property type="protein sequence ID" value="PAV67001.1"/>
    <property type="molecule type" value="Genomic_DNA"/>
</dbReference>
<proteinExistence type="predicted"/>
<dbReference type="GO" id="GO:0005096">
    <property type="term" value="F:GTPase activator activity"/>
    <property type="evidence" value="ECO:0007669"/>
    <property type="project" value="TreeGrafter"/>
</dbReference>
<dbReference type="Pfam" id="PF13716">
    <property type="entry name" value="CRAL_TRIO_2"/>
    <property type="match status" value="1"/>
</dbReference>
<keyword evidence="5" id="KW-1185">Reference proteome</keyword>
<evidence type="ECO:0000259" key="2">
    <source>
        <dbReference type="PROSITE" id="PS50191"/>
    </source>
</evidence>
<dbReference type="Proteomes" id="UP000218231">
    <property type="component" value="Unassembled WGS sequence"/>
</dbReference>
<dbReference type="STRING" id="2018661.A0A2A2JZ81"/>
<feature type="region of interest" description="Disordered" evidence="1">
    <location>
        <begin position="1"/>
        <end position="20"/>
    </location>
</feature>
<dbReference type="CDD" id="cd00170">
    <property type="entry name" value="SEC14"/>
    <property type="match status" value="1"/>
</dbReference>
<protein>
    <recommendedName>
        <fullName evidence="6">Rho-GAP domain-containing protein</fullName>
    </recommendedName>
</protein>
<evidence type="ECO:0008006" key="6">
    <source>
        <dbReference type="Google" id="ProtNLM"/>
    </source>
</evidence>
<organism evidence="4 5">
    <name type="scientific">Diploscapter pachys</name>
    <dbReference type="NCBI Taxonomy" id="2018661"/>
    <lineage>
        <taxon>Eukaryota</taxon>
        <taxon>Metazoa</taxon>
        <taxon>Ecdysozoa</taxon>
        <taxon>Nematoda</taxon>
        <taxon>Chromadorea</taxon>
        <taxon>Rhabditida</taxon>
        <taxon>Rhabditina</taxon>
        <taxon>Rhabditomorpha</taxon>
        <taxon>Rhabditoidea</taxon>
        <taxon>Rhabditidae</taxon>
        <taxon>Diploscapter</taxon>
    </lineage>
</organism>
<dbReference type="InterPro" id="IPR001251">
    <property type="entry name" value="CRAL-TRIO_dom"/>
</dbReference>
<evidence type="ECO:0000313" key="5">
    <source>
        <dbReference type="Proteomes" id="UP000218231"/>
    </source>
</evidence>
<reference evidence="4 5" key="1">
    <citation type="journal article" date="2017" name="Curr. Biol.">
        <title>Genome architecture and evolution of a unichromosomal asexual nematode.</title>
        <authorList>
            <person name="Fradin H."/>
            <person name="Zegar C."/>
            <person name="Gutwein M."/>
            <person name="Lucas J."/>
            <person name="Kovtun M."/>
            <person name="Corcoran D."/>
            <person name="Baugh L.R."/>
            <person name="Kiontke K."/>
            <person name="Gunsalus K."/>
            <person name="Fitch D.H."/>
            <person name="Piano F."/>
        </authorList>
    </citation>
    <scope>NUCLEOTIDE SEQUENCE [LARGE SCALE GENOMIC DNA]</scope>
    <source>
        <strain evidence="4">PF1309</strain>
    </source>
</reference>
<dbReference type="SUPFAM" id="SSF48350">
    <property type="entry name" value="GTPase activation domain, GAP"/>
    <property type="match status" value="1"/>
</dbReference>
<dbReference type="InterPro" id="IPR008936">
    <property type="entry name" value="Rho_GTPase_activation_prot"/>
</dbReference>
<dbReference type="PANTHER" id="PTHR45808:SF2">
    <property type="entry name" value="RHO GTPASE-ACTIVATING PROTEIN 68F"/>
    <property type="match status" value="1"/>
</dbReference>
<gene>
    <name evidence="4" type="ORF">WR25_18354</name>
</gene>
<dbReference type="InterPro" id="IPR000198">
    <property type="entry name" value="RhoGAP_dom"/>
</dbReference>
<dbReference type="PROSITE" id="PS50238">
    <property type="entry name" value="RHOGAP"/>
    <property type="match status" value="1"/>
</dbReference>
<evidence type="ECO:0000259" key="3">
    <source>
        <dbReference type="PROSITE" id="PS50238"/>
    </source>
</evidence>
<dbReference type="SMART" id="SM00516">
    <property type="entry name" value="SEC14"/>
    <property type="match status" value="1"/>
</dbReference>
<accession>A0A2A2JZ81</accession>
<dbReference type="SMART" id="SM00324">
    <property type="entry name" value="RhoGAP"/>
    <property type="match status" value="1"/>
</dbReference>
<evidence type="ECO:0000256" key="1">
    <source>
        <dbReference type="SAM" id="MobiDB-lite"/>
    </source>
</evidence>
<dbReference type="PANTHER" id="PTHR45808">
    <property type="entry name" value="RHO GTPASE-ACTIVATING PROTEIN 68F"/>
    <property type="match status" value="1"/>
</dbReference>
<dbReference type="Gene3D" id="3.40.525.10">
    <property type="entry name" value="CRAL-TRIO lipid binding domain"/>
    <property type="match status" value="1"/>
</dbReference>
<dbReference type="Gene3D" id="1.10.555.10">
    <property type="entry name" value="Rho GTPase activation protein"/>
    <property type="match status" value="1"/>
</dbReference>
<dbReference type="GO" id="GO:0007264">
    <property type="term" value="P:small GTPase-mediated signal transduction"/>
    <property type="evidence" value="ECO:0007669"/>
    <property type="project" value="TreeGrafter"/>
</dbReference>
<name>A0A2A2JZ81_9BILA</name>
<dbReference type="GO" id="GO:2001136">
    <property type="term" value="P:negative regulation of endocytic recycling"/>
    <property type="evidence" value="ECO:0007669"/>
    <property type="project" value="TreeGrafter"/>
</dbReference>
<evidence type="ECO:0000313" key="4">
    <source>
        <dbReference type="EMBL" id="PAV67001.1"/>
    </source>
</evidence>
<dbReference type="AlphaFoldDB" id="A0A2A2JZ81"/>
<dbReference type="SUPFAM" id="SSF52087">
    <property type="entry name" value="CRAL/TRIO domain"/>
    <property type="match status" value="1"/>
</dbReference>
<dbReference type="GO" id="GO:0005737">
    <property type="term" value="C:cytoplasm"/>
    <property type="evidence" value="ECO:0007669"/>
    <property type="project" value="TreeGrafter"/>
</dbReference>